<evidence type="ECO:0000313" key="1">
    <source>
        <dbReference type="EMBL" id="KAK4013993.1"/>
    </source>
</evidence>
<gene>
    <name evidence="1" type="ORF">OUZ56_026541</name>
</gene>
<dbReference type="Proteomes" id="UP001234178">
    <property type="component" value="Unassembled WGS sequence"/>
</dbReference>
<keyword evidence="2" id="KW-1185">Reference proteome</keyword>
<dbReference type="EMBL" id="JAOYFB010000004">
    <property type="protein sequence ID" value="KAK4013993.1"/>
    <property type="molecule type" value="Genomic_DNA"/>
</dbReference>
<name>A0ABQ9ZM29_9CRUS</name>
<proteinExistence type="predicted"/>
<protein>
    <submittedName>
        <fullName evidence="1">Uncharacterized protein</fullName>
    </submittedName>
</protein>
<organism evidence="1 2">
    <name type="scientific">Daphnia magna</name>
    <dbReference type="NCBI Taxonomy" id="35525"/>
    <lineage>
        <taxon>Eukaryota</taxon>
        <taxon>Metazoa</taxon>
        <taxon>Ecdysozoa</taxon>
        <taxon>Arthropoda</taxon>
        <taxon>Crustacea</taxon>
        <taxon>Branchiopoda</taxon>
        <taxon>Diplostraca</taxon>
        <taxon>Cladocera</taxon>
        <taxon>Anomopoda</taxon>
        <taxon>Daphniidae</taxon>
        <taxon>Daphnia</taxon>
    </lineage>
</organism>
<accession>A0ABQ9ZM29</accession>
<evidence type="ECO:0000313" key="2">
    <source>
        <dbReference type="Proteomes" id="UP001234178"/>
    </source>
</evidence>
<reference evidence="1 2" key="1">
    <citation type="journal article" date="2023" name="Nucleic Acids Res.">
        <title>The hologenome of Daphnia magna reveals possible DNA methylation and microbiome-mediated evolution of the host genome.</title>
        <authorList>
            <person name="Chaturvedi A."/>
            <person name="Li X."/>
            <person name="Dhandapani V."/>
            <person name="Marshall H."/>
            <person name="Kissane S."/>
            <person name="Cuenca-Cambronero M."/>
            <person name="Asole G."/>
            <person name="Calvet F."/>
            <person name="Ruiz-Romero M."/>
            <person name="Marangio P."/>
            <person name="Guigo R."/>
            <person name="Rago D."/>
            <person name="Mirbahai L."/>
            <person name="Eastwood N."/>
            <person name="Colbourne J.K."/>
            <person name="Zhou J."/>
            <person name="Mallon E."/>
            <person name="Orsini L."/>
        </authorList>
    </citation>
    <scope>NUCLEOTIDE SEQUENCE [LARGE SCALE GENOMIC DNA]</scope>
    <source>
        <strain evidence="1">LRV0_1</strain>
    </source>
</reference>
<sequence>MAACSPSHSISGFTNTPVCLPTQLSISAPTTVSWSTLSPDEHRTPLVDVPPLEQVYSPDSCIGSLRVAYGLAKPLSSYLRPANPILQTFSGEPRDFLAIIQSSRVEVHETCGSDWERRKHFKACLPKYIEVLLGEHLMQPSIYPHALKKLQRRLEIATQFCVHVYP</sequence>
<comment type="caution">
    <text evidence="1">The sequence shown here is derived from an EMBL/GenBank/DDBJ whole genome shotgun (WGS) entry which is preliminary data.</text>
</comment>